<keyword evidence="1" id="KW-0812">Transmembrane</keyword>
<feature type="transmembrane region" description="Helical" evidence="1">
    <location>
        <begin position="12"/>
        <end position="30"/>
    </location>
</feature>
<dbReference type="Gene3D" id="3.40.50.11970">
    <property type="match status" value="1"/>
</dbReference>
<organism evidence="2 3">
    <name type="scientific">Candidatus Wallbacteria bacterium GWC2_49_35</name>
    <dbReference type="NCBI Taxonomy" id="1817813"/>
    <lineage>
        <taxon>Bacteria</taxon>
        <taxon>Candidatus Walliibacteriota</taxon>
    </lineage>
</organism>
<accession>A0A1F7X167</accession>
<comment type="caution">
    <text evidence="2">The sequence shown here is derived from an EMBL/GenBank/DDBJ whole genome shotgun (WGS) entry which is preliminary data.</text>
</comment>
<dbReference type="PANTHER" id="PTHR37835:SF1">
    <property type="entry name" value="ALPHA-CLOSTRIPAIN"/>
    <property type="match status" value="1"/>
</dbReference>
<dbReference type="PROSITE" id="PS51257">
    <property type="entry name" value="PROKAR_LIPOPROTEIN"/>
    <property type="match status" value="1"/>
</dbReference>
<dbReference type="STRING" id="1817813.A2008_11205"/>
<reference evidence="2 3" key="1">
    <citation type="journal article" date="2016" name="Nat. Commun.">
        <title>Thousands of microbial genomes shed light on interconnected biogeochemical processes in an aquifer system.</title>
        <authorList>
            <person name="Anantharaman K."/>
            <person name="Brown C.T."/>
            <person name="Hug L.A."/>
            <person name="Sharon I."/>
            <person name="Castelle C.J."/>
            <person name="Probst A.J."/>
            <person name="Thomas B.C."/>
            <person name="Singh A."/>
            <person name="Wilkins M.J."/>
            <person name="Karaoz U."/>
            <person name="Brodie E.L."/>
            <person name="Williams K.H."/>
            <person name="Hubbard S.S."/>
            <person name="Banfield J.F."/>
        </authorList>
    </citation>
    <scope>NUCLEOTIDE SEQUENCE [LARGE SCALE GENOMIC DNA]</scope>
</reference>
<dbReference type="InterPro" id="IPR005077">
    <property type="entry name" value="Peptidase_C11"/>
</dbReference>
<dbReference type="Proteomes" id="UP000178735">
    <property type="component" value="Unassembled WGS sequence"/>
</dbReference>
<evidence type="ECO:0000256" key="1">
    <source>
        <dbReference type="SAM" id="Phobius"/>
    </source>
</evidence>
<proteinExistence type="predicted"/>
<dbReference type="EMBL" id="MGFH01000005">
    <property type="protein sequence ID" value="OGM08711.1"/>
    <property type="molecule type" value="Genomic_DNA"/>
</dbReference>
<dbReference type="PANTHER" id="PTHR37835">
    <property type="entry name" value="ALPHA-CLOSTRIPAIN"/>
    <property type="match status" value="1"/>
</dbReference>
<evidence type="ECO:0000313" key="3">
    <source>
        <dbReference type="Proteomes" id="UP000178735"/>
    </source>
</evidence>
<keyword evidence="1" id="KW-0472">Membrane</keyword>
<sequence>MKKFHTFFKSIVFKIFLMMISAIIMASIPVSTACAQGSPAAAAEWTILSFLSADNDLEKNALFDINEMEAAGPGPNINIVIQLDRPQFGYNDGVNNWGEAVRIKIHKDNDPVKITSPVVMKLGTSVNSGEAKTLSDFIEWGVKNYPAKRYMLVLWSHGSGWKTIPYDQISRAAEAGAKRGVKNIRNKYLSGISAKPEYYYNSLADNKSATFLRTVQASQTGGKKIKTGRGFIDFDSDEWTRSISYDDTSRSSIQLNELSEAIKRGAANAGLAGGFDILWFDACLMDMIEVAFELDGAAKYMVASEEVTPDFGWNHIKMVNTFNKYYNVPTREMAKMIVNKYVESYRRKAAAATAETRDDENEFLPVTMSALDISQARSAAESINALVSAASDPAYIPAVKDALAAVQRFDDADYIDFLHFIELLDNKIIAPDFNRAVSALKAKLKDLVLLCKTNSPHFRNARGVSVYFPMSEYSPLYDSLKFSSACDWKKLIKTYHYPQNSEVLVYISSAIYNSNGDGRLSPGENFEFRVKIANTGARAAQNAKFTLASRDAGIKITANSFTAAAIAPDTDCEIKFGASASNALKIGQQAEFDLYYSAGTGAQVRIARIPFIVRAPFVKNANILFVQGAPEAEVAQKYADAFKALSLNFDSWCVVNDGPVCSQLLDKYKNGGVVFRAVSDSSVANKMARAETETLRAYLQTGGALCISGQDIGPMIGDSDFYKNYLKCRFGEDNGGTVNLEGCGAFGSERFTLNGAEALNNQLFIDDIIPLTGAEPIFKYDNRKVAAVFVNDGKYRALYFAFGLEAVTGTGSRAAIISKAIELLPFKVANAMSALKADAAAAESGKNTDAALNNIELTEKSIIADIANSNYDSALNLCADVSKLTANERAPFRSALKSVCVMLKARMLQQQLSEEETEKIQVVLNKINELN</sequence>
<dbReference type="AlphaFoldDB" id="A0A1F7X167"/>
<dbReference type="Pfam" id="PF03415">
    <property type="entry name" value="Peptidase_C11"/>
    <property type="match status" value="2"/>
</dbReference>
<name>A0A1F7X167_9BACT</name>
<evidence type="ECO:0000313" key="2">
    <source>
        <dbReference type="EMBL" id="OGM08711.1"/>
    </source>
</evidence>
<keyword evidence="1" id="KW-1133">Transmembrane helix</keyword>
<gene>
    <name evidence="2" type="ORF">A2008_11205</name>
</gene>
<protein>
    <submittedName>
        <fullName evidence="2">Uncharacterized protein</fullName>
    </submittedName>
</protein>